<dbReference type="Pfam" id="PF00440">
    <property type="entry name" value="TetR_N"/>
    <property type="match status" value="1"/>
</dbReference>
<comment type="caution">
    <text evidence="4">The sequence shown here is derived from an EMBL/GenBank/DDBJ whole genome shotgun (WGS) entry which is preliminary data.</text>
</comment>
<feature type="DNA-binding region" description="H-T-H motif" evidence="2">
    <location>
        <begin position="27"/>
        <end position="46"/>
    </location>
</feature>
<dbReference type="PROSITE" id="PS50977">
    <property type="entry name" value="HTH_TETR_2"/>
    <property type="match status" value="1"/>
</dbReference>
<accession>A0ABQ3BHT9</accession>
<dbReference type="InterPro" id="IPR050624">
    <property type="entry name" value="HTH-type_Tx_Regulator"/>
</dbReference>
<dbReference type="Proteomes" id="UP000615593">
    <property type="component" value="Unassembled WGS sequence"/>
</dbReference>
<evidence type="ECO:0000313" key="5">
    <source>
        <dbReference type="Proteomes" id="UP000615593"/>
    </source>
</evidence>
<dbReference type="GeneID" id="94368006"/>
<dbReference type="InterPro" id="IPR041490">
    <property type="entry name" value="KstR2_TetR_C"/>
</dbReference>
<sequence>MKLTRRKLEIVSTAAKLFRKKGYNSVSMRDLAQALDIKAASLYNHISSKQEILAIIILEVAENFTEHINTVFPESINSVEKLESVIENHIQITVEKTNALACLNNDWMHLEQSDLESYLVMRNAYEAKMRNIIEQGIQQKQLQDRNIDLVLFSLLSTLRTLHLWYSKNKETSPQLMFEEMKQNLLHGIIR</sequence>
<evidence type="ECO:0000259" key="3">
    <source>
        <dbReference type="PROSITE" id="PS50977"/>
    </source>
</evidence>
<dbReference type="InterPro" id="IPR001647">
    <property type="entry name" value="HTH_TetR"/>
</dbReference>
<dbReference type="Gene3D" id="1.10.357.10">
    <property type="entry name" value="Tetracycline Repressor, domain 2"/>
    <property type="match status" value="1"/>
</dbReference>
<dbReference type="Pfam" id="PF17932">
    <property type="entry name" value="TetR_C_24"/>
    <property type="match status" value="1"/>
</dbReference>
<reference evidence="5" key="1">
    <citation type="journal article" date="2019" name="Int. J. Syst. Evol. Microbiol.">
        <title>The Global Catalogue of Microorganisms (GCM) 10K type strain sequencing project: providing services to taxonomists for standard genome sequencing and annotation.</title>
        <authorList>
            <consortium name="The Broad Institute Genomics Platform"/>
            <consortium name="The Broad Institute Genome Sequencing Center for Infectious Disease"/>
            <person name="Wu L."/>
            <person name="Ma J."/>
        </authorList>
    </citation>
    <scope>NUCLEOTIDE SEQUENCE [LARGE SCALE GENOMIC DNA]</scope>
    <source>
        <strain evidence="5">KCTC 12708</strain>
    </source>
</reference>
<gene>
    <name evidence="4" type="ORF">GCM10008088_03620</name>
</gene>
<dbReference type="EMBL" id="BMWY01000001">
    <property type="protein sequence ID" value="GGZ45644.1"/>
    <property type="molecule type" value="Genomic_DNA"/>
</dbReference>
<dbReference type="Gene3D" id="1.10.10.60">
    <property type="entry name" value="Homeodomain-like"/>
    <property type="match status" value="1"/>
</dbReference>
<dbReference type="PANTHER" id="PTHR43479">
    <property type="entry name" value="ACREF/ENVCD OPERON REPRESSOR-RELATED"/>
    <property type="match status" value="1"/>
</dbReference>
<dbReference type="SUPFAM" id="SSF48498">
    <property type="entry name" value="Tetracyclin repressor-like, C-terminal domain"/>
    <property type="match status" value="1"/>
</dbReference>
<keyword evidence="5" id="KW-1185">Reference proteome</keyword>
<dbReference type="PRINTS" id="PR00455">
    <property type="entry name" value="HTHTETR"/>
</dbReference>
<protein>
    <recommendedName>
        <fullName evidence="3">HTH tetR-type domain-containing protein</fullName>
    </recommendedName>
</protein>
<feature type="domain" description="HTH tetR-type" evidence="3">
    <location>
        <begin position="4"/>
        <end position="64"/>
    </location>
</feature>
<evidence type="ECO:0000256" key="1">
    <source>
        <dbReference type="ARBA" id="ARBA00023125"/>
    </source>
</evidence>
<keyword evidence="1 2" id="KW-0238">DNA-binding</keyword>
<dbReference type="RefSeq" id="WP_027885977.1">
    <property type="nucleotide sequence ID" value="NZ_BMWY01000001.1"/>
</dbReference>
<evidence type="ECO:0000313" key="4">
    <source>
        <dbReference type="EMBL" id="GGZ45644.1"/>
    </source>
</evidence>
<dbReference type="InterPro" id="IPR009057">
    <property type="entry name" value="Homeodomain-like_sf"/>
</dbReference>
<dbReference type="InterPro" id="IPR036271">
    <property type="entry name" value="Tet_transcr_reg_TetR-rel_C_sf"/>
</dbReference>
<evidence type="ECO:0000256" key="2">
    <source>
        <dbReference type="PROSITE-ProRule" id="PRU00335"/>
    </source>
</evidence>
<proteinExistence type="predicted"/>
<dbReference type="PANTHER" id="PTHR43479:SF11">
    <property type="entry name" value="ACREF_ENVCD OPERON REPRESSOR-RELATED"/>
    <property type="match status" value="1"/>
</dbReference>
<organism evidence="4 5">
    <name type="scientific">Mesonia mobilis</name>
    <dbReference type="NCBI Taxonomy" id="369791"/>
    <lineage>
        <taxon>Bacteria</taxon>
        <taxon>Pseudomonadati</taxon>
        <taxon>Bacteroidota</taxon>
        <taxon>Flavobacteriia</taxon>
        <taxon>Flavobacteriales</taxon>
        <taxon>Flavobacteriaceae</taxon>
        <taxon>Mesonia</taxon>
    </lineage>
</organism>
<dbReference type="SUPFAM" id="SSF46689">
    <property type="entry name" value="Homeodomain-like"/>
    <property type="match status" value="1"/>
</dbReference>
<name>A0ABQ3BHT9_9FLAO</name>